<accession>A0AA95M146</accession>
<name>A0AA95M146_9BACI</name>
<dbReference type="RefSeq" id="WP_283886086.1">
    <property type="nucleotide sequence ID" value="NZ_CP126099.1"/>
</dbReference>
<proteinExistence type="predicted"/>
<dbReference type="Proteomes" id="UP001178303">
    <property type="component" value="Chromosome"/>
</dbReference>
<organism evidence="1 2">
    <name type="scientific">Bacillus wiedmannii</name>
    <dbReference type="NCBI Taxonomy" id="1890302"/>
    <lineage>
        <taxon>Bacteria</taxon>
        <taxon>Bacillati</taxon>
        <taxon>Bacillota</taxon>
        <taxon>Bacilli</taxon>
        <taxon>Bacillales</taxon>
        <taxon>Bacillaceae</taxon>
        <taxon>Bacillus</taxon>
        <taxon>Bacillus cereus group</taxon>
    </lineage>
</organism>
<reference evidence="1" key="1">
    <citation type="submission" date="2023-05" db="EMBL/GenBank/DDBJ databases">
        <title>Comparative genomics of Bacillaceae isolates and their secondary metabolite potential.</title>
        <authorList>
            <person name="Song L."/>
            <person name="Nielsen L.J."/>
            <person name="Mohite O."/>
            <person name="Xu X."/>
            <person name="Weber T."/>
            <person name="Kovacs A.T."/>
        </authorList>
    </citation>
    <scope>NUCLEOTIDE SEQUENCE</scope>
    <source>
        <strain evidence="1">LN15</strain>
    </source>
</reference>
<evidence type="ECO:0008006" key="3">
    <source>
        <dbReference type="Google" id="ProtNLM"/>
    </source>
</evidence>
<dbReference type="AlphaFoldDB" id="A0AA95M146"/>
<gene>
    <name evidence="1" type="ORF">QNH45_13100</name>
</gene>
<dbReference type="EMBL" id="CP126099">
    <property type="protein sequence ID" value="WHY31658.1"/>
    <property type="molecule type" value="Genomic_DNA"/>
</dbReference>
<sequence>MSSTYTKMIKRITDNYNRSENSNISKMMKLAAHHIEESEQLLNQIHDWRDIDKAQGVTLDYIGRNIGQDRMGFDDNAFRMLLKSRIIRNNSDGSLPTVLHFVSLILGVEKKCIKLQEKWTKGEPVGLHIEIDVDYVVNLGFPLEDFGYIVNELLVNGVPADIHFVGSFKFSDSNEVQIDEEHGFADLVSDAFYYPGDFTLGSTEEQFDKQKGLAISDGEKGGRFGGYFRINGFRDGTKDVLKAW</sequence>
<evidence type="ECO:0000313" key="2">
    <source>
        <dbReference type="Proteomes" id="UP001178303"/>
    </source>
</evidence>
<evidence type="ECO:0000313" key="1">
    <source>
        <dbReference type="EMBL" id="WHY31658.1"/>
    </source>
</evidence>
<protein>
    <recommendedName>
        <fullName evidence="3">DUF2612 domain-containing protein</fullName>
    </recommendedName>
</protein>